<sequence length="443" mass="48386">MPPRVILFGVIPAIIPAIPEVPIVPADSIVTPEVGTVSVVSPSRVLDLVDYLPSSNSDPSKDSLPPALDLPLVSPFLCFDDSEADGKSKPTEQRPVSLSHDTLAPLLKFPLAPVVAPPGIRRRSATLIRPGEAIPFDRPYRTHPNGPHSSSSSAPSDHSLSGNTPPDTTDANSSTPQRFVHRSLAKTPRYSEAFRRWRSAPLSTLYPPTTSESSLGSSSERSLDSSSPSSRPSRRRCRSPTASVPSPTHVSRSIAPTPADLLPPRKRFRDSYSPEDSGEEHMEVDTADAEAVADVGISEGVVAHPEDGVGMGFEIAASDVREDDEEFEAEASAADIREIVVDPLVIGDSFESSRGGIPDLEDTIYDIVHYMSEVRIDRITEIETTQRQLETSQMVASGERASLVERIRSFRLEYLKVQAMLSIERDRIDSIRWHIALSQEEFR</sequence>
<organism evidence="2 3">
    <name type="scientific">Tanacetum coccineum</name>
    <dbReference type="NCBI Taxonomy" id="301880"/>
    <lineage>
        <taxon>Eukaryota</taxon>
        <taxon>Viridiplantae</taxon>
        <taxon>Streptophyta</taxon>
        <taxon>Embryophyta</taxon>
        <taxon>Tracheophyta</taxon>
        <taxon>Spermatophyta</taxon>
        <taxon>Magnoliopsida</taxon>
        <taxon>eudicotyledons</taxon>
        <taxon>Gunneridae</taxon>
        <taxon>Pentapetalae</taxon>
        <taxon>asterids</taxon>
        <taxon>campanulids</taxon>
        <taxon>Asterales</taxon>
        <taxon>Asteraceae</taxon>
        <taxon>Asteroideae</taxon>
        <taxon>Anthemideae</taxon>
        <taxon>Anthemidinae</taxon>
        <taxon>Tanacetum</taxon>
    </lineage>
</organism>
<keyword evidence="3" id="KW-1185">Reference proteome</keyword>
<feature type="compositionally biased region" description="Low complexity" evidence="1">
    <location>
        <begin position="211"/>
        <end position="231"/>
    </location>
</feature>
<evidence type="ECO:0000313" key="3">
    <source>
        <dbReference type="Proteomes" id="UP001151760"/>
    </source>
</evidence>
<name>A0ABQ4XVR8_9ASTR</name>
<reference evidence="2" key="1">
    <citation type="journal article" date="2022" name="Int. J. Mol. Sci.">
        <title>Draft Genome of Tanacetum Coccineum: Genomic Comparison of Closely Related Tanacetum-Family Plants.</title>
        <authorList>
            <person name="Yamashiro T."/>
            <person name="Shiraishi A."/>
            <person name="Nakayama K."/>
            <person name="Satake H."/>
        </authorList>
    </citation>
    <scope>NUCLEOTIDE SEQUENCE</scope>
</reference>
<comment type="caution">
    <text evidence="2">The sequence shown here is derived from an EMBL/GenBank/DDBJ whole genome shotgun (WGS) entry which is preliminary data.</text>
</comment>
<feature type="region of interest" description="Disordered" evidence="1">
    <location>
        <begin position="126"/>
        <end position="185"/>
    </location>
</feature>
<evidence type="ECO:0000313" key="2">
    <source>
        <dbReference type="EMBL" id="GJS68892.1"/>
    </source>
</evidence>
<accession>A0ABQ4XVR8</accession>
<feature type="compositionally biased region" description="Low complexity" evidence="1">
    <location>
        <begin position="143"/>
        <end position="161"/>
    </location>
</feature>
<protein>
    <submittedName>
        <fullName evidence="2">Uncharacterized protein</fullName>
    </submittedName>
</protein>
<dbReference type="EMBL" id="BQNB010009823">
    <property type="protein sequence ID" value="GJS68892.1"/>
    <property type="molecule type" value="Genomic_DNA"/>
</dbReference>
<feature type="region of interest" description="Disordered" evidence="1">
    <location>
        <begin position="203"/>
        <end position="283"/>
    </location>
</feature>
<feature type="compositionally biased region" description="Polar residues" evidence="1">
    <location>
        <begin position="162"/>
        <end position="177"/>
    </location>
</feature>
<gene>
    <name evidence="2" type="ORF">Tco_0683457</name>
</gene>
<proteinExistence type="predicted"/>
<evidence type="ECO:0000256" key="1">
    <source>
        <dbReference type="SAM" id="MobiDB-lite"/>
    </source>
</evidence>
<feature type="compositionally biased region" description="Polar residues" evidence="1">
    <location>
        <begin position="240"/>
        <end position="251"/>
    </location>
</feature>
<reference evidence="2" key="2">
    <citation type="submission" date="2022-01" db="EMBL/GenBank/DDBJ databases">
        <authorList>
            <person name="Yamashiro T."/>
            <person name="Shiraishi A."/>
            <person name="Satake H."/>
            <person name="Nakayama K."/>
        </authorList>
    </citation>
    <scope>NUCLEOTIDE SEQUENCE</scope>
</reference>
<dbReference type="Proteomes" id="UP001151760">
    <property type="component" value="Unassembled WGS sequence"/>
</dbReference>